<dbReference type="AlphaFoldDB" id="A0A151J7J0"/>
<evidence type="ECO:0000313" key="4">
    <source>
        <dbReference type="Proteomes" id="UP000078492"/>
    </source>
</evidence>
<feature type="domain" description="Myb/SANT-like DNA-binding" evidence="2">
    <location>
        <begin position="1"/>
        <end position="84"/>
    </location>
</feature>
<name>A0A151J7J0_9HYME</name>
<dbReference type="PANTHER" id="PTHR47595:SF1">
    <property type="entry name" value="MYB_SANT-LIKE DNA-BINDING DOMAIN-CONTAINING PROTEIN"/>
    <property type="match status" value="1"/>
</dbReference>
<gene>
    <name evidence="3" type="ORF">ALC57_07918</name>
</gene>
<dbReference type="Pfam" id="PF13837">
    <property type="entry name" value="Myb_DNA-bind_4"/>
    <property type="match status" value="1"/>
</dbReference>
<protein>
    <recommendedName>
        <fullName evidence="2">Myb/SANT-like DNA-binding domain-containing protein</fullName>
    </recommendedName>
</protein>
<evidence type="ECO:0000259" key="2">
    <source>
        <dbReference type="Pfam" id="PF13837"/>
    </source>
</evidence>
<feature type="non-terminal residue" evidence="3">
    <location>
        <position position="1"/>
    </location>
</feature>
<evidence type="ECO:0000313" key="3">
    <source>
        <dbReference type="EMBL" id="KYN19765.1"/>
    </source>
</evidence>
<accession>A0A151J7J0</accession>
<keyword evidence="4" id="KW-1185">Reference proteome</keyword>
<dbReference type="Proteomes" id="UP000078492">
    <property type="component" value="Unassembled WGS sequence"/>
</dbReference>
<dbReference type="InterPro" id="IPR044822">
    <property type="entry name" value="Myb_DNA-bind_4"/>
</dbReference>
<organism evidence="3 4">
    <name type="scientific">Trachymyrmex cornetzi</name>
    <dbReference type="NCBI Taxonomy" id="471704"/>
    <lineage>
        <taxon>Eukaryota</taxon>
        <taxon>Metazoa</taxon>
        <taxon>Ecdysozoa</taxon>
        <taxon>Arthropoda</taxon>
        <taxon>Hexapoda</taxon>
        <taxon>Insecta</taxon>
        <taxon>Pterygota</taxon>
        <taxon>Neoptera</taxon>
        <taxon>Endopterygota</taxon>
        <taxon>Hymenoptera</taxon>
        <taxon>Apocrita</taxon>
        <taxon>Aculeata</taxon>
        <taxon>Formicoidea</taxon>
        <taxon>Formicidae</taxon>
        <taxon>Myrmicinae</taxon>
        <taxon>Trachymyrmex</taxon>
    </lineage>
</organism>
<reference evidence="3 4" key="1">
    <citation type="submission" date="2015-09" db="EMBL/GenBank/DDBJ databases">
        <title>Trachymyrmex cornetzi WGS genome.</title>
        <authorList>
            <person name="Nygaard S."/>
            <person name="Hu H."/>
            <person name="Boomsma J."/>
            <person name="Zhang G."/>
        </authorList>
    </citation>
    <scope>NUCLEOTIDE SEQUENCE [LARGE SCALE GENOMIC DNA]</scope>
    <source>
        <strain evidence="3">Tcor2-1</strain>
        <tissue evidence="3">Whole body</tissue>
    </source>
</reference>
<proteinExistence type="predicted"/>
<evidence type="ECO:0000256" key="1">
    <source>
        <dbReference type="SAM" id="MobiDB-lite"/>
    </source>
</evidence>
<dbReference type="PANTHER" id="PTHR47595">
    <property type="entry name" value="HEAT SHOCK 70 KDA PROTEIN 14"/>
    <property type="match status" value="1"/>
</dbReference>
<feature type="region of interest" description="Disordered" evidence="1">
    <location>
        <begin position="95"/>
        <end position="160"/>
    </location>
</feature>
<sequence>TKLFLQAYFERKEQFRDPKVRKKSLWTQICNVMSNKGYNVDEDTVDRKMRNLKKTYRTIKDNNKKSSTGRGRIHWDYYDTFEEIFRNDATINHGPSLSSMPSTSINTKSIPSTSEVTNSVPSTSRVTNSVPSTSRVTNSVPSTSRVTNSMPSTSRVTNSVPSTSRVTYSVPFTSLDANSMPSNENSSFISNKEIKFFETNDQVTLALL</sequence>
<dbReference type="EMBL" id="KQ979690">
    <property type="protein sequence ID" value="KYN19765.1"/>
    <property type="molecule type" value="Genomic_DNA"/>
</dbReference>
<dbReference type="Gene3D" id="1.10.10.60">
    <property type="entry name" value="Homeodomain-like"/>
    <property type="match status" value="1"/>
</dbReference>